<dbReference type="OrthoDB" id="2060601at2"/>
<dbReference type="EMBL" id="FOIL01000042">
    <property type="protein sequence ID" value="SET77508.1"/>
    <property type="molecule type" value="Genomic_DNA"/>
</dbReference>
<protein>
    <submittedName>
        <fullName evidence="1">Uncharacterized protein</fullName>
    </submittedName>
</protein>
<keyword evidence="2" id="KW-1185">Reference proteome</keyword>
<evidence type="ECO:0000313" key="1">
    <source>
        <dbReference type="EMBL" id="SET77508.1"/>
    </source>
</evidence>
<organism evidence="1 2">
    <name type="scientific">[Clostridium] aminophilum</name>
    <dbReference type="NCBI Taxonomy" id="1526"/>
    <lineage>
        <taxon>Bacteria</taxon>
        <taxon>Bacillati</taxon>
        <taxon>Bacillota</taxon>
        <taxon>Clostridia</taxon>
        <taxon>Lachnospirales</taxon>
        <taxon>Lachnospiraceae</taxon>
    </lineage>
</organism>
<reference evidence="1 2" key="1">
    <citation type="submission" date="2016-10" db="EMBL/GenBank/DDBJ databases">
        <authorList>
            <person name="de Groot N.N."/>
        </authorList>
    </citation>
    <scope>NUCLEOTIDE SEQUENCE [LARGE SCALE GENOMIC DNA]</scope>
    <source>
        <strain evidence="1 2">KH1P1</strain>
    </source>
</reference>
<dbReference type="InterPro" id="IPR032359">
    <property type="entry name" value="KwaB-like"/>
</dbReference>
<proteinExistence type="predicted"/>
<name>A0A1I0H1W2_9FIRM</name>
<accession>A0A1I0H1W2</accession>
<dbReference type="Proteomes" id="UP000199820">
    <property type="component" value="Unassembled WGS sequence"/>
</dbReference>
<gene>
    <name evidence="1" type="ORF">SAMN04487771_104211</name>
</gene>
<dbReference type="RefSeq" id="WP_074650071.1">
    <property type="nucleotide sequence ID" value="NZ_FOIL01000042.1"/>
</dbReference>
<evidence type="ECO:0000313" key="2">
    <source>
        <dbReference type="Proteomes" id="UP000199820"/>
    </source>
</evidence>
<sequence length="189" mass="22103">MNDEYFWIYQHTYSVARIDRSKHILAFFVRDTYDELDNDIVQIDSRADIVIFSNNVFTAKIDLMQKFFGFEKFIRVGAQKTIEILSEMDIVIGLEKITALENHKRLTNSKKLLKAKNSPVLKMEKNDLLNKLQNHARYKTMLKFEDNHIVITSQKDALAFVKMLNDDIVRSELTGQEYDSSSKSILDEE</sequence>
<dbReference type="AlphaFoldDB" id="A0A1I0H1W2"/>
<dbReference type="Pfam" id="PF16162">
    <property type="entry name" value="KwaB"/>
    <property type="match status" value="1"/>
</dbReference>